<dbReference type="GO" id="GO:0031146">
    <property type="term" value="P:SCF-dependent proteasomal ubiquitin-dependent protein catabolic process"/>
    <property type="evidence" value="ECO:0007669"/>
    <property type="project" value="TreeGrafter"/>
</dbReference>
<evidence type="ECO:0000313" key="1">
    <source>
        <dbReference type="EMBL" id="KDR11219.1"/>
    </source>
</evidence>
<dbReference type="InterPro" id="IPR006553">
    <property type="entry name" value="Leu-rich_rpt_Cys-con_subtyp"/>
</dbReference>
<dbReference type="InParanoid" id="A0A067QP92"/>
<dbReference type="PANTHER" id="PTHR13318:SF247">
    <property type="entry name" value="GH16156P"/>
    <property type="match status" value="1"/>
</dbReference>
<accession>A0A067QP92</accession>
<dbReference type="InterPro" id="IPR032675">
    <property type="entry name" value="LRR_dom_sf"/>
</dbReference>
<dbReference type="PANTHER" id="PTHR13318">
    <property type="entry name" value="PARTNER OF PAIRED, ISOFORM B-RELATED"/>
    <property type="match status" value="1"/>
</dbReference>
<proteinExistence type="predicted"/>
<dbReference type="EMBL" id="KK853111">
    <property type="protein sequence ID" value="KDR11219.1"/>
    <property type="molecule type" value="Genomic_DNA"/>
</dbReference>
<evidence type="ECO:0000313" key="2">
    <source>
        <dbReference type="Proteomes" id="UP000027135"/>
    </source>
</evidence>
<dbReference type="GO" id="GO:0019005">
    <property type="term" value="C:SCF ubiquitin ligase complex"/>
    <property type="evidence" value="ECO:0007669"/>
    <property type="project" value="TreeGrafter"/>
</dbReference>
<sequence length="222" mass="24245">MDAITRNCLKIEELNISGCSGSSRKGGSVTDSGFRGLAALPNLFDLTMSYMGNMPEAALEAVARKGKLRKLVCRGCPTLTDDVCISVITSCDELELFDLSGCNLVTIATVQAALDSVKLRTNGVKLTLVVGYTSVCRSAAVEKNPLLEVDLSDLCIHRLRPDFNDNYYPPLSAIALVVEAARTFETLVNFYWTAWRCNPEDSRLCAHCCEILKSYAFNTLAL</sequence>
<organism evidence="1 2">
    <name type="scientific">Zootermopsis nevadensis</name>
    <name type="common">Dampwood termite</name>
    <dbReference type="NCBI Taxonomy" id="136037"/>
    <lineage>
        <taxon>Eukaryota</taxon>
        <taxon>Metazoa</taxon>
        <taxon>Ecdysozoa</taxon>
        <taxon>Arthropoda</taxon>
        <taxon>Hexapoda</taxon>
        <taxon>Insecta</taxon>
        <taxon>Pterygota</taxon>
        <taxon>Neoptera</taxon>
        <taxon>Polyneoptera</taxon>
        <taxon>Dictyoptera</taxon>
        <taxon>Blattodea</taxon>
        <taxon>Blattoidea</taxon>
        <taxon>Termitoidae</taxon>
        <taxon>Termopsidae</taxon>
        <taxon>Zootermopsis</taxon>
    </lineage>
</organism>
<dbReference type="eggNOG" id="ENOG502T2J5">
    <property type="taxonomic scope" value="Eukaryota"/>
</dbReference>
<name>A0A067QP92_ZOONE</name>
<protein>
    <submittedName>
        <fullName evidence="1">Uncharacterized protein</fullName>
    </submittedName>
</protein>
<dbReference type="Proteomes" id="UP000027135">
    <property type="component" value="Unassembled WGS sequence"/>
</dbReference>
<dbReference type="SMART" id="SM00367">
    <property type="entry name" value="LRR_CC"/>
    <property type="match status" value="2"/>
</dbReference>
<reference evidence="1 2" key="1">
    <citation type="journal article" date="2014" name="Nat. Commun.">
        <title>Molecular traces of alternative social organization in a termite genome.</title>
        <authorList>
            <person name="Terrapon N."/>
            <person name="Li C."/>
            <person name="Robertson H.M."/>
            <person name="Ji L."/>
            <person name="Meng X."/>
            <person name="Booth W."/>
            <person name="Chen Z."/>
            <person name="Childers C.P."/>
            <person name="Glastad K.M."/>
            <person name="Gokhale K."/>
            <person name="Gowin J."/>
            <person name="Gronenberg W."/>
            <person name="Hermansen R.A."/>
            <person name="Hu H."/>
            <person name="Hunt B.G."/>
            <person name="Huylmans A.K."/>
            <person name="Khalil S.M."/>
            <person name="Mitchell R.D."/>
            <person name="Munoz-Torres M.C."/>
            <person name="Mustard J.A."/>
            <person name="Pan H."/>
            <person name="Reese J.T."/>
            <person name="Scharf M.E."/>
            <person name="Sun F."/>
            <person name="Vogel H."/>
            <person name="Xiao J."/>
            <person name="Yang W."/>
            <person name="Yang Z."/>
            <person name="Yang Z."/>
            <person name="Zhou J."/>
            <person name="Zhu J."/>
            <person name="Brent C.S."/>
            <person name="Elsik C.G."/>
            <person name="Goodisman M.A."/>
            <person name="Liberles D.A."/>
            <person name="Roe R.M."/>
            <person name="Vargo E.L."/>
            <person name="Vilcinskas A."/>
            <person name="Wang J."/>
            <person name="Bornberg-Bauer E."/>
            <person name="Korb J."/>
            <person name="Zhang G."/>
            <person name="Liebig J."/>
        </authorList>
    </citation>
    <scope>NUCLEOTIDE SEQUENCE [LARGE SCALE GENOMIC DNA]</scope>
    <source>
        <tissue evidence="1">Whole organism</tissue>
    </source>
</reference>
<dbReference type="OMA" id="NDYCINS"/>
<dbReference type="AlphaFoldDB" id="A0A067QP92"/>
<dbReference type="SUPFAM" id="SSF52047">
    <property type="entry name" value="RNI-like"/>
    <property type="match status" value="1"/>
</dbReference>
<keyword evidence="2" id="KW-1185">Reference proteome</keyword>
<dbReference type="Gene3D" id="3.80.10.10">
    <property type="entry name" value="Ribonuclease Inhibitor"/>
    <property type="match status" value="1"/>
</dbReference>
<gene>
    <name evidence="1" type="ORF">L798_15026</name>
</gene>